<protein>
    <recommendedName>
        <fullName evidence="10">Odorant receptor</fullName>
    </recommendedName>
</protein>
<dbReference type="PROSITE" id="PS51257">
    <property type="entry name" value="PROKAR_LIPOPROTEIN"/>
    <property type="match status" value="1"/>
</dbReference>
<dbReference type="GO" id="GO:0007165">
    <property type="term" value="P:signal transduction"/>
    <property type="evidence" value="ECO:0007669"/>
    <property type="project" value="UniProtKB-KW"/>
</dbReference>
<evidence type="ECO:0000313" key="11">
    <source>
        <dbReference type="EnsemblMetazoa" id="XP_026298536"/>
    </source>
</evidence>
<organism evidence="11">
    <name type="scientific">Apis mellifera</name>
    <name type="common">Honeybee</name>
    <dbReference type="NCBI Taxonomy" id="7460"/>
    <lineage>
        <taxon>Eukaryota</taxon>
        <taxon>Metazoa</taxon>
        <taxon>Ecdysozoa</taxon>
        <taxon>Arthropoda</taxon>
        <taxon>Hexapoda</taxon>
        <taxon>Insecta</taxon>
        <taxon>Pterygota</taxon>
        <taxon>Neoptera</taxon>
        <taxon>Endopterygota</taxon>
        <taxon>Hymenoptera</taxon>
        <taxon>Apocrita</taxon>
        <taxon>Aculeata</taxon>
        <taxon>Apoidea</taxon>
        <taxon>Anthophila</taxon>
        <taxon>Apidae</taxon>
        <taxon>Apis</taxon>
    </lineage>
</organism>
<feature type="transmembrane region" description="Helical" evidence="10">
    <location>
        <begin position="278"/>
        <end position="298"/>
    </location>
</feature>
<dbReference type="InterPro" id="IPR004117">
    <property type="entry name" value="7tm6_olfct_rcpt"/>
</dbReference>
<keyword evidence="5 10" id="KW-0552">Olfaction</keyword>
<evidence type="ECO:0000256" key="1">
    <source>
        <dbReference type="ARBA" id="ARBA00004651"/>
    </source>
</evidence>
<evidence type="ECO:0000256" key="8">
    <source>
        <dbReference type="ARBA" id="ARBA00023170"/>
    </source>
</evidence>
<keyword evidence="3 10" id="KW-0716">Sensory transduction</keyword>
<keyword evidence="7 10" id="KW-0472">Membrane</keyword>
<gene>
    <name evidence="13" type="primary">LOC107965011</name>
</gene>
<comment type="subcellular location">
    <subcellularLocation>
        <location evidence="1 10">Cell membrane</location>
        <topology evidence="1 10">Multi-pass membrane protein</topology>
    </subcellularLocation>
</comment>
<keyword evidence="4 10" id="KW-0812">Transmembrane</keyword>
<evidence type="ECO:0000256" key="5">
    <source>
        <dbReference type="ARBA" id="ARBA00022725"/>
    </source>
</evidence>
<accession>A0A8B8H3H5</accession>
<evidence type="ECO:0000256" key="4">
    <source>
        <dbReference type="ARBA" id="ARBA00022692"/>
    </source>
</evidence>
<reference evidence="11" key="1">
    <citation type="submission" date="2021-01" db="UniProtKB">
        <authorList>
            <consortium name="EnsemblMetazoa"/>
        </authorList>
    </citation>
    <scope>IDENTIFICATION</scope>
    <source>
        <strain evidence="11">DH4</strain>
    </source>
</reference>
<feature type="transmembrane region" description="Helical" evidence="10">
    <location>
        <begin position="73"/>
        <end position="94"/>
    </location>
</feature>
<dbReference type="GO" id="GO:0005549">
    <property type="term" value="F:odorant binding"/>
    <property type="evidence" value="ECO:0007669"/>
    <property type="project" value="InterPro"/>
</dbReference>
<dbReference type="OrthoDB" id="8185860at2759"/>
<keyword evidence="2" id="KW-1003">Cell membrane</keyword>
<name>A0A7M7MN94_APIME</name>
<dbReference type="KEGG" id="ame:107965011"/>
<feature type="transmembrane region" description="Helical" evidence="10">
    <location>
        <begin position="181"/>
        <end position="204"/>
    </location>
</feature>
<dbReference type="PANTHER" id="PTHR21137:SF35">
    <property type="entry name" value="ODORANT RECEPTOR 19A-RELATED"/>
    <property type="match status" value="1"/>
</dbReference>
<feature type="transmembrane region" description="Helical" evidence="10">
    <location>
        <begin position="40"/>
        <end position="61"/>
    </location>
</feature>
<dbReference type="Proteomes" id="UP000005203">
    <property type="component" value="Linkage group LG9"/>
</dbReference>
<sequence length="374" mass="43059">MFRNATPEKAIAFTQFIVSLSCCWPLPSTATKLQTRCFKIIRSLLFLNSLLLFFPLLYFVYVNRNDNTTFCKAMSLSLAVVQVPLLSSFCITQYDRFQRLIKEMKFCCENANSYERQVFQGYAKSYATFYGVSAIWFYWCALIVVVGTLFISDPFPTNAEYPFPVHFEPVRSIVFVQQALVGFQCSAHLCVNIFCALLLLFAAARFEILMNELRAVENIESLIKCIEKYYAIRRYAEEVVNSARYTTLITLCICGVESVFGGIIFIGRQPFTVKLQFLTLSATTLLAVFMCAWPADYLMDVSENTMRAVYESEWYKRSLKLQKFVLFATIPQTPVILKVRCIIPAFSLNYYCSFITNVLSMFTALRVLMYKDEN</sequence>
<keyword evidence="12" id="KW-1185">Reference proteome</keyword>
<evidence type="ECO:0000313" key="12">
    <source>
        <dbReference type="Proteomes" id="UP000005203"/>
    </source>
</evidence>
<dbReference type="AlphaFoldDB" id="A0A7M7MN94"/>
<evidence type="ECO:0000256" key="7">
    <source>
        <dbReference type="ARBA" id="ARBA00023136"/>
    </source>
</evidence>
<keyword evidence="9 10" id="KW-0807">Transducer</keyword>
<feature type="transmembrane region" description="Helical" evidence="10">
    <location>
        <begin position="243"/>
        <end position="266"/>
    </location>
</feature>
<evidence type="ECO:0000256" key="6">
    <source>
        <dbReference type="ARBA" id="ARBA00022989"/>
    </source>
</evidence>
<reference evidence="13" key="2">
    <citation type="submission" date="2025-04" db="UniProtKB">
        <authorList>
            <consortium name="RefSeq"/>
        </authorList>
    </citation>
    <scope>IDENTIFICATION</scope>
    <source>
        <strain evidence="13">DH4</strain>
        <tissue evidence="13">Whole body</tissue>
    </source>
</reference>
<feature type="transmembrane region" description="Helical" evidence="10">
    <location>
        <begin position="348"/>
        <end position="369"/>
    </location>
</feature>
<dbReference type="Pfam" id="PF02949">
    <property type="entry name" value="7tm_6"/>
    <property type="match status" value="1"/>
</dbReference>
<keyword evidence="6 10" id="KW-1133">Transmembrane helix</keyword>
<feature type="transmembrane region" description="Helical" evidence="10">
    <location>
        <begin position="126"/>
        <end position="151"/>
    </location>
</feature>
<keyword evidence="8 10" id="KW-0675">Receptor</keyword>
<evidence type="ECO:0000256" key="10">
    <source>
        <dbReference type="RuleBase" id="RU351113"/>
    </source>
</evidence>
<dbReference type="PANTHER" id="PTHR21137">
    <property type="entry name" value="ODORANT RECEPTOR"/>
    <property type="match status" value="1"/>
</dbReference>
<evidence type="ECO:0000256" key="2">
    <source>
        <dbReference type="ARBA" id="ARBA00022475"/>
    </source>
</evidence>
<evidence type="ECO:0000313" key="13">
    <source>
        <dbReference type="RefSeq" id="XP_026298536.1"/>
    </source>
</evidence>
<dbReference type="RefSeq" id="XP_026298536.1">
    <property type="nucleotide sequence ID" value="XM_026442751.1"/>
</dbReference>
<proteinExistence type="inferred from homology"/>
<dbReference type="GO" id="GO:0004984">
    <property type="term" value="F:olfactory receptor activity"/>
    <property type="evidence" value="ECO:0007669"/>
    <property type="project" value="InterPro"/>
</dbReference>
<comment type="similarity">
    <text evidence="10">Belongs to the insect chemoreceptor superfamily. Heteromeric odorant receptor channel (TC 1.A.69) family.</text>
</comment>
<dbReference type="EnsemblMetazoa" id="XM_026442751">
    <property type="protein sequence ID" value="XP_026298536"/>
    <property type="gene ID" value="LOC107965011"/>
</dbReference>
<dbReference type="GeneID" id="107965011"/>
<dbReference type="GO" id="GO:0005886">
    <property type="term" value="C:plasma membrane"/>
    <property type="evidence" value="ECO:0007669"/>
    <property type="project" value="UniProtKB-SubCell"/>
</dbReference>
<evidence type="ECO:0000256" key="9">
    <source>
        <dbReference type="ARBA" id="ARBA00023224"/>
    </source>
</evidence>
<accession>A0A7M7MN94</accession>
<evidence type="ECO:0000256" key="3">
    <source>
        <dbReference type="ARBA" id="ARBA00022606"/>
    </source>
</evidence>